<dbReference type="SUPFAM" id="SSF52540">
    <property type="entry name" value="P-loop containing nucleoside triphosphate hydrolases"/>
    <property type="match status" value="1"/>
</dbReference>
<proteinExistence type="predicted"/>
<dbReference type="GO" id="GO:0006952">
    <property type="term" value="P:defense response"/>
    <property type="evidence" value="ECO:0007669"/>
    <property type="project" value="UniProtKB-KW"/>
</dbReference>
<dbReference type="InterPro" id="IPR058922">
    <property type="entry name" value="WHD_DRP"/>
</dbReference>
<organism evidence="7">
    <name type="scientific">Oryza brachyantha</name>
    <name type="common">malo sina</name>
    <dbReference type="NCBI Taxonomy" id="4533"/>
    <lineage>
        <taxon>Eukaryota</taxon>
        <taxon>Viridiplantae</taxon>
        <taxon>Streptophyta</taxon>
        <taxon>Embryophyta</taxon>
        <taxon>Tracheophyta</taxon>
        <taxon>Spermatophyta</taxon>
        <taxon>Magnoliopsida</taxon>
        <taxon>Liliopsida</taxon>
        <taxon>Poales</taxon>
        <taxon>Poaceae</taxon>
        <taxon>BOP clade</taxon>
        <taxon>Oryzoideae</taxon>
        <taxon>Oryzeae</taxon>
        <taxon>Oryzinae</taxon>
        <taxon>Oryza</taxon>
    </lineage>
</organism>
<dbReference type="Pfam" id="PF23559">
    <property type="entry name" value="WHD_DRP"/>
    <property type="match status" value="1"/>
</dbReference>
<evidence type="ECO:0000313" key="7">
    <source>
        <dbReference type="EnsemblPlants" id="OB03G32730.1"/>
    </source>
</evidence>
<evidence type="ECO:0000256" key="1">
    <source>
        <dbReference type="ARBA" id="ARBA00022614"/>
    </source>
</evidence>
<dbReference type="InterPro" id="IPR002182">
    <property type="entry name" value="NB-ARC"/>
</dbReference>
<evidence type="ECO:0000259" key="5">
    <source>
        <dbReference type="Pfam" id="PF23559"/>
    </source>
</evidence>
<dbReference type="AlphaFoldDB" id="J3LQE7"/>
<feature type="domain" description="R13L1/DRL21-like LRR repeat region" evidence="6">
    <location>
        <begin position="648"/>
        <end position="776"/>
    </location>
</feature>
<evidence type="ECO:0000256" key="2">
    <source>
        <dbReference type="ARBA" id="ARBA00022737"/>
    </source>
</evidence>
<dbReference type="Proteomes" id="UP000006038">
    <property type="component" value="Chromosome 3"/>
</dbReference>
<dbReference type="InterPro" id="IPR027417">
    <property type="entry name" value="P-loop_NTPase"/>
</dbReference>
<dbReference type="InterPro" id="IPR056789">
    <property type="entry name" value="LRR_R13L1-DRL21"/>
</dbReference>
<keyword evidence="8" id="KW-1185">Reference proteome</keyword>
<dbReference type="Gramene" id="OB03G32730.1">
    <property type="protein sequence ID" value="OB03G32730.1"/>
    <property type="gene ID" value="OB03G32730"/>
</dbReference>
<keyword evidence="1" id="KW-0433">Leucine-rich repeat</keyword>
<evidence type="ECO:0000256" key="3">
    <source>
        <dbReference type="ARBA" id="ARBA00022821"/>
    </source>
</evidence>
<dbReference type="PROSITE" id="PS51450">
    <property type="entry name" value="LRR"/>
    <property type="match status" value="1"/>
</dbReference>
<dbReference type="InterPro" id="IPR003591">
    <property type="entry name" value="Leu-rich_rpt_typical-subtyp"/>
</dbReference>
<evidence type="ECO:0000313" key="8">
    <source>
        <dbReference type="Proteomes" id="UP000006038"/>
    </source>
</evidence>
<keyword evidence="3" id="KW-0611">Plant defense</keyword>
<protein>
    <submittedName>
        <fullName evidence="7">Uncharacterized protein</fullName>
    </submittedName>
</protein>
<dbReference type="Pfam" id="PF00931">
    <property type="entry name" value="NB-ARC"/>
    <property type="match status" value="1"/>
</dbReference>
<feature type="domain" description="NB-ARC" evidence="4">
    <location>
        <begin position="108"/>
        <end position="279"/>
    </location>
</feature>
<sequence>APAAGAARKPRSPLKFLLCFSPPRNAVGSSGGHGRSSKGKMSSVDLRGLAIAFETVAQAAYRCTSAAYENVVLRRNYATVVSAKAEAARTGAAGHDQIQSDIFGREAEAEQILEKVRFSDDPHYRLAIGVLPVVGAEGVGKTALARFVFHHDVVRAEFAVRMWVHVSGEVQLKEELLVQMIHGVAGGGDGRKVEDIRELLRQELAGKRFLLVLDDVSDVGDVQWKDLTRLLQPAARRSLIMVTTQSDNAANGIGTMPALPLKSLASKDYQKMFRHLAFGSTDESEDYTPLGDEWDDVEAADDDEEEAQSPMETVASELAKRMGGLPLPATAIARSLCLRREEDHWKAVLDDKLWEQSRRDAGAGVSPALWLSYQHLDPRLKQCFAYSAVFPRSHVFTKDELVQMWVAQGMIYPDDAAASPDDIGGKFFDDLVERCFFQPIGSSSRYVVHNSMKKLAQAVSANQFFAVTENSGEVPPEVRHLTIVTNNLTKLKGDLALRTSHSSGADQHFLRRVRTIMFFADFSNSDEFIQLLAEIFTVARSMRVLGLTYANIAFLPAEIGLLRRLRYLNLSRNRIADLPESVCDLYLLQVLDVSSSSPYLRPPNGISNLIHLRHLHGSEHFLSDITKIQNLSHLQELEVYNVSSISRIDALQGMTQLRGALCLGHLHQVDVGEVSKGILKGMQHLKRLELSWSSCDGQSREVSTDEGLLECLQPHENLKDLRITGYAATKCPPWMLKTPCSLSNATSVILTDCTNLKSLPPLHILPCLEILEMRRMHSVNKVATVPQRPDRIMFPKLKRLVIEDALDCTEWLTDSSKPRNTVFPSLCEIQIRNCPKLRKLPDLPLTLTTMFIEDVGLEALPRIQDWNSSPPSSSDAIATSKEGRWTSRLTTLEIHQCHSLKSLGSGLLQQQQLLRSLELLSIKNCDSVTCDLTDGFQDLTALTDLSLYDCPNLLVDKFHTSLRKLQINECFIAQGAWVDDYPFLFSVWTLQITSCCHVSTHQERRIEPLDWLNCLFNVCSLHLENTLLLKLSMFDRLHSLETLEIDGSRSFFGDLEEGFEWLEKLQTLSIKNCNELRMLPANLCTLPVLEELCIENCPALEALPASGLPSSLKRLSISKCSSRLTQRCLDGELGGSKVTKVGVVYVDGQCISFQQK</sequence>
<dbReference type="PANTHER" id="PTHR36766">
    <property type="entry name" value="PLANT BROAD-SPECTRUM MILDEW RESISTANCE PROTEIN RPW8"/>
    <property type="match status" value="1"/>
</dbReference>
<dbReference type="InterPro" id="IPR036388">
    <property type="entry name" value="WH-like_DNA-bd_sf"/>
</dbReference>
<reference evidence="7" key="2">
    <citation type="submission" date="2013-04" db="UniProtKB">
        <authorList>
            <consortium name="EnsemblPlants"/>
        </authorList>
    </citation>
    <scope>IDENTIFICATION</scope>
</reference>
<dbReference type="PRINTS" id="PR00364">
    <property type="entry name" value="DISEASERSIST"/>
</dbReference>
<dbReference type="HOGENOM" id="CLU_000837_8_8_1"/>
<dbReference type="SMART" id="SM00369">
    <property type="entry name" value="LRR_TYP"/>
    <property type="match status" value="2"/>
</dbReference>
<dbReference type="InterPro" id="IPR001611">
    <property type="entry name" value="Leu-rich_rpt"/>
</dbReference>
<dbReference type="Gene3D" id="3.40.50.300">
    <property type="entry name" value="P-loop containing nucleotide triphosphate hydrolases"/>
    <property type="match status" value="1"/>
</dbReference>
<dbReference type="STRING" id="4533.J3LQE7"/>
<accession>J3LQE7</accession>
<dbReference type="GO" id="GO:0043531">
    <property type="term" value="F:ADP binding"/>
    <property type="evidence" value="ECO:0007669"/>
    <property type="project" value="InterPro"/>
</dbReference>
<keyword evidence="2" id="KW-0677">Repeat</keyword>
<dbReference type="eggNOG" id="KOG4658">
    <property type="taxonomic scope" value="Eukaryota"/>
</dbReference>
<dbReference type="SUPFAM" id="SSF52058">
    <property type="entry name" value="L domain-like"/>
    <property type="match status" value="2"/>
</dbReference>
<reference evidence="7" key="1">
    <citation type="journal article" date="2013" name="Nat. Commun.">
        <title>Whole-genome sequencing of Oryza brachyantha reveals mechanisms underlying Oryza genome evolution.</title>
        <authorList>
            <person name="Chen J."/>
            <person name="Huang Q."/>
            <person name="Gao D."/>
            <person name="Wang J."/>
            <person name="Lang Y."/>
            <person name="Liu T."/>
            <person name="Li B."/>
            <person name="Bai Z."/>
            <person name="Luis Goicoechea J."/>
            <person name="Liang C."/>
            <person name="Chen C."/>
            <person name="Zhang W."/>
            <person name="Sun S."/>
            <person name="Liao Y."/>
            <person name="Zhang X."/>
            <person name="Yang L."/>
            <person name="Song C."/>
            <person name="Wang M."/>
            <person name="Shi J."/>
            <person name="Liu G."/>
            <person name="Liu J."/>
            <person name="Zhou H."/>
            <person name="Zhou W."/>
            <person name="Yu Q."/>
            <person name="An N."/>
            <person name="Chen Y."/>
            <person name="Cai Q."/>
            <person name="Wang B."/>
            <person name="Liu B."/>
            <person name="Min J."/>
            <person name="Huang Y."/>
            <person name="Wu H."/>
            <person name="Li Z."/>
            <person name="Zhang Y."/>
            <person name="Yin Y."/>
            <person name="Song W."/>
            <person name="Jiang J."/>
            <person name="Jackson S.A."/>
            <person name="Wing R.A."/>
            <person name="Wang J."/>
            <person name="Chen M."/>
        </authorList>
    </citation>
    <scope>NUCLEOTIDE SEQUENCE [LARGE SCALE GENOMIC DNA]</scope>
    <source>
        <strain evidence="7">cv. IRGC 101232</strain>
    </source>
</reference>
<dbReference type="Pfam" id="PF25019">
    <property type="entry name" value="LRR_R13L1-DRL21"/>
    <property type="match status" value="1"/>
</dbReference>
<dbReference type="PANTHER" id="PTHR36766:SF70">
    <property type="entry name" value="DISEASE RESISTANCE PROTEIN RGA4"/>
    <property type="match status" value="1"/>
</dbReference>
<dbReference type="OMA" id="PLGDEWD"/>
<evidence type="ECO:0000259" key="6">
    <source>
        <dbReference type="Pfam" id="PF25019"/>
    </source>
</evidence>
<dbReference type="Gene3D" id="3.80.10.10">
    <property type="entry name" value="Ribonuclease Inhibitor"/>
    <property type="match status" value="3"/>
</dbReference>
<feature type="domain" description="Disease resistance protein winged helix" evidence="5">
    <location>
        <begin position="389"/>
        <end position="456"/>
    </location>
</feature>
<evidence type="ECO:0000259" key="4">
    <source>
        <dbReference type="Pfam" id="PF00931"/>
    </source>
</evidence>
<dbReference type="EnsemblPlants" id="OB03G32730.1">
    <property type="protein sequence ID" value="OB03G32730.1"/>
    <property type="gene ID" value="OB03G32730"/>
</dbReference>
<dbReference type="Gene3D" id="1.10.10.10">
    <property type="entry name" value="Winged helix-like DNA-binding domain superfamily/Winged helix DNA-binding domain"/>
    <property type="match status" value="1"/>
</dbReference>
<name>J3LQE7_ORYBR</name>
<dbReference type="InterPro" id="IPR032675">
    <property type="entry name" value="LRR_dom_sf"/>
</dbReference>